<evidence type="ECO:0000256" key="1">
    <source>
        <dbReference type="SAM" id="SignalP"/>
    </source>
</evidence>
<gene>
    <name evidence="2" type="ORF">MPC4_640002</name>
</gene>
<accession>A0A8B6MAP9</accession>
<evidence type="ECO:0000313" key="2">
    <source>
        <dbReference type="EMBL" id="VTZ52107.1"/>
    </source>
</evidence>
<sequence>MKALQIAAATLHLLLAPGASVRAEVFHSSYLSFALPPGWKCNLEGAEWVCEDQAEGKQKTAIIILTAKEQGSEDRLDLYEDLLSTQKPLMDSEGMPMGRSSTLEFVRRETIGDKVWVHGRQFESEVPNYYTDYFATVSDHIAMLVTFSAYQENFQTAFERFYPSMATIRPKKH</sequence>
<dbReference type="EMBL" id="CABFMQ020000125">
    <property type="protein sequence ID" value="VTZ52107.1"/>
    <property type="molecule type" value="Genomic_DNA"/>
</dbReference>
<dbReference type="RefSeq" id="WP_174513773.1">
    <property type="nucleotide sequence ID" value="NZ_CABFMQ020000125.1"/>
</dbReference>
<reference evidence="2 3" key="1">
    <citation type="submission" date="2019-05" db="EMBL/GenBank/DDBJ databases">
        <authorList>
            <person name="Farhan Ul Haque M."/>
        </authorList>
    </citation>
    <scope>NUCLEOTIDE SEQUENCE [LARGE SCALE GENOMIC DNA]</scope>
    <source>
        <strain evidence="2">2</strain>
    </source>
</reference>
<evidence type="ECO:0008006" key="4">
    <source>
        <dbReference type="Google" id="ProtNLM"/>
    </source>
</evidence>
<feature type="chain" id="PRO_5032451145" description="PsbP C-terminal domain-containing protein" evidence="1">
    <location>
        <begin position="23"/>
        <end position="173"/>
    </location>
</feature>
<comment type="caution">
    <text evidence="2">The sequence shown here is derived from an EMBL/GenBank/DDBJ whole genome shotgun (WGS) entry which is preliminary data.</text>
</comment>
<dbReference type="AlphaFoldDB" id="A0A8B6MAP9"/>
<feature type="signal peptide" evidence="1">
    <location>
        <begin position="1"/>
        <end position="22"/>
    </location>
</feature>
<dbReference type="Proteomes" id="UP000485880">
    <property type="component" value="Unassembled WGS sequence"/>
</dbReference>
<keyword evidence="3" id="KW-1185">Reference proteome</keyword>
<evidence type="ECO:0000313" key="3">
    <source>
        <dbReference type="Proteomes" id="UP000485880"/>
    </source>
</evidence>
<name>A0A8B6MAP9_METTU</name>
<protein>
    <recommendedName>
        <fullName evidence="4">PsbP C-terminal domain-containing protein</fullName>
    </recommendedName>
</protein>
<keyword evidence="1" id="KW-0732">Signal</keyword>
<proteinExistence type="predicted"/>
<organism evidence="2 3">
    <name type="scientific">Methylocella tundrae</name>
    <dbReference type="NCBI Taxonomy" id="227605"/>
    <lineage>
        <taxon>Bacteria</taxon>
        <taxon>Pseudomonadati</taxon>
        <taxon>Pseudomonadota</taxon>
        <taxon>Alphaproteobacteria</taxon>
        <taxon>Hyphomicrobiales</taxon>
        <taxon>Beijerinckiaceae</taxon>
        <taxon>Methylocella</taxon>
    </lineage>
</organism>